<evidence type="ECO:0000256" key="3">
    <source>
        <dbReference type="ARBA" id="ARBA00022723"/>
    </source>
</evidence>
<feature type="compositionally biased region" description="Low complexity" evidence="7">
    <location>
        <begin position="28"/>
        <end position="43"/>
    </location>
</feature>
<dbReference type="SUPFAM" id="SSF51197">
    <property type="entry name" value="Clavaminate synthase-like"/>
    <property type="match status" value="1"/>
</dbReference>
<protein>
    <recommendedName>
        <fullName evidence="2">[histone H3]-trimethyl-L-lysine(9) demethylase</fullName>
        <ecNumber evidence="2">1.14.11.66</ecNumber>
    </recommendedName>
</protein>
<feature type="compositionally biased region" description="Basic and acidic residues" evidence="7">
    <location>
        <begin position="1278"/>
        <end position="1288"/>
    </location>
</feature>
<feature type="domain" description="JmjN" evidence="8">
    <location>
        <begin position="85"/>
        <end position="126"/>
    </location>
</feature>
<dbReference type="GO" id="GO:0008270">
    <property type="term" value="F:zinc ion binding"/>
    <property type="evidence" value="ECO:0007669"/>
    <property type="project" value="UniProtKB-KW"/>
</dbReference>
<dbReference type="Pfam" id="PF02375">
    <property type="entry name" value="JmjN"/>
    <property type="match status" value="1"/>
</dbReference>
<dbReference type="GO" id="GO:0010468">
    <property type="term" value="P:regulation of gene expression"/>
    <property type="evidence" value="ECO:0007669"/>
    <property type="project" value="TreeGrafter"/>
</dbReference>
<dbReference type="Gene3D" id="2.60.120.650">
    <property type="entry name" value="Cupin"/>
    <property type="match status" value="2"/>
</dbReference>
<evidence type="ECO:0000259" key="9">
    <source>
        <dbReference type="PROSITE" id="PS51184"/>
    </source>
</evidence>
<dbReference type="Pfam" id="PF23258">
    <property type="entry name" value="DUF7072"/>
    <property type="match status" value="1"/>
</dbReference>
<evidence type="ECO:0000256" key="2">
    <source>
        <dbReference type="ARBA" id="ARBA00012900"/>
    </source>
</evidence>
<keyword evidence="3" id="KW-0479">Metal-binding</keyword>
<dbReference type="OrthoDB" id="9547406at2759"/>
<dbReference type="Gene3D" id="3.30.40.10">
    <property type="entry name" value="Zinc/RING finger domain, C3HC4 (zinc finger)"/>
    <property type="match status" value="1"/>
</dbReference>
<dbReference type="FunFam" id="2.60.120.650:FF:000024">
    <property type="entry name" value="Putative jumonji family transcription factor"/>
    <property type="match status" value="1"/>
</dbReference>
<dbReference type="SMART" id="SM00249">
    <property type="entry name" value="PHD"/>
    <property type="match status" value="1"/>
</dbReference>
<accession>A0A2K1QI22</accession>
<name>A0A2K1QI22_9PEZI</name>
<dbReference type="GO" id="GO:0140684">
    <property type="term" value="F:histone H3K9me2/H3K9me3 demethylase activity"/>
    <property type="evidence" value="ECO:0007669"/>
    <property type="project" value="UniProtKB-EC"/>
</dbReference>
<reference evidence="11 12" key="1">
    <citation type="submission" date="2017-06" db="EMBL/GenBank/DDBJ databases">
        <title>Draft genome sequence of a variant of Elsinoe murrayae.</title>
        <authorList>
            <person name="Cheng Q."/>
        </authorList>
    </citation>
    <scope>NUCLEOTIDE SEQUENCE [LARGE SCALE GENOMIC DNA]</scope>
    <source>
        <strain evidence="11 12">CQ-2017a</strain>
    </source>
</reference>
<comment type="catalytic activity">
    <reaction evidence="6">
        <text>N(6),N(6),N(6)-trimethyl-L-lysyl(9)-[histone H3] + 2 2-oxoglutarate + 2 O2 = N(6)-methyl-L-lysyl(9)-[histone H3] + 2 formaldehyde + 2 succinate + 2 CO2</text>
        <dbReference type="Rhea" id="RHEA:60200"/>
        <dbReference type="Rhea" id="RHEA-COMP:15538"/>
        <dbReference type="Rhea" id="RHEA-COMP:15542"/>
        <dbReference type="ChEBI" id="CHEBI:15379"/>
        <dbReference type="ChEBI" id="CHEBI:16526"/>
        <dbReference type="ChEBI" id="CHEBI:16810"/>
        <dbReference type="ChEBI" id="CHEBI:16842"/>
        <dbReference type="ChEBI" id="CHEBI:30031"/>
        <dbReference type="ChEBI" id="CHEBI:61929"/>
        <dbReference type="ChEBI" id="CHEBI:61961"/>
        <dbReference type="EC" id="1.14.11.66"/>
    </reaction>
</comment>
<feature type="compositionally biased region" description="Polar residues" evidence="7">
    <location>
        <begin position="18"/>
        <end position="27"/>
    </location>
</feature>
<keyword evidence="4" id="KW-0863">Zinc-finger</keyword>
<dbReference type="InterPro" id="IPR055500">
    <property type="entry name" value="DUF7072"/>
</dbReference>
<dbReference type="SMART" id="SM00545">
    <property type="entry name" value="JmjN"/>
    <property type="match status" value="1"/>
</dbReference>
<keyword evidence="12" id="KW-1185">Reference proteome</keyword>
<dbReference type="GO" id="GO:0005634">
    <property type="term" value="C:nucleus"/>
    <property type="evidence" value="ECO:0007669"/>
    <property type="project" value="TreeGrafter"/>
</dbReference>
<feature type="compositionally biased region" description="Polar residues" evidence="7">
    <location>
        <begin position="1151"/>
        <end position="1161"/>
    </location>
</feature>
<evidence type="ECO:0000259" key="8">
    <source>
        <dbReference type="PROSITE" id="PS51183"/>
    </source>
</evidence>
<feature type="region of interest" description="Disordered" evidence="7">
    <location>
        <begin position="1094"/>
        <end position="1186"/>
    </location>
</feature>
<evidence type="ECO:0000256" key="7">
    <source>
        <dbReference type="SAM" id="MobiDB-lite"/>
    </source>
</evidence>
<dbReference type="InterPro" id="IPR034732">
    <property type="entry name" value="EPHD"/>
</dbReference>
<gene>
    <name evidence="11" type="ORF">CAC42_3808</name>
</gene>
<evidence type="ECO:0000256" key="6">
    <source>
        <dbReference type="ARBA" id="ARBA00049349"/>
    </source>
</evidence>
<feature type="region of interest" description="Disordered" evidence="7">
    <location>
        <begin position="1"/>
        <end position="80"/>
    </location>
</feature>
<dbReference type="GO" id="GO:0000785">
    <property type="term" value="C:chromatin"/>
    <property type="evidence" value="ECO:0007669"/>
    <property type="project" value="TreeGrafter"/>
</dbReference>
<feature type="compositionally biased region" description="Polar residues" evidence="7">
    <location>
        <begin position="1169"/>
        <end position="1182"/>
    </location>
</feature>
<dbReference type="EMBL" id="NKHZ01000086">
    <property type="protein sequence ID" value="PNS14522.1"/>
    <property type="molecule type" value="Genomic_DNA"/>
</dbReference>
<feature type="domain" description="JmjC" evidence="9">
    <location>
        <begin position="358"/>
        <end position="521"/>
    </location>
</feature>
<dbReference type="Proteomes" id="UP000243797">
    <property type="component" value="Unassembled WGS sequence"/>
</dbReference>
<feature type="compositionally biased region" description="Basic and acidic residues" evidence="7">
    <location>
        <begin position="1112"/>
        <end position="1127"/>
    </location>
</feature>
<keyword evidence="5" id="KW-0862">Zinc</keyword>
<dbReference type="STRING" id="2082308.A0A2K1QI22"/>
<feature type="compositionally biased region" description="Acidic residues" evidence="7">
    <location>
        <begin position="545"/>
        <end position="559"/>
    </location>
</feature>
<evidence type="ECO:0000256" key="4">
    <source>
        <dbReference type="ARBA" id="ARBA00022771"/>
    </source>
</evidence>
<feature type="domain" description="PHD-type" evidence="10">
    <location>
        <begin position="606"/>
        <end position="729"/>
    </location>
</feature>
<feature type="compositionally biased region" description="Polar residues" evidence="7">
    <location>
        <begin position="1128"/>
        <end position="1137"/>
    </location>
</feature>
<feature type="region of interest" description="Disordered" evidence="7">
    <location>
        <begin position="170"/>
        <end position="305"/>
    </location>
</feature>
<feature type="compositionally biased region" description="Acidic residues" evidence="7">
    <location>
        <begin position="65"/>
        <end position="74"/>
    </location>
</feature>
<dbReference type="EC" id="1.14.11.66" evidence="2"/>
<dbReference type="InterPro" id="IPR003349">
    <property type="entry name" value="JmjN"/>
</dbReference>
<feature type="compositionally biased region" description="Basic and acidic residues" evidence="7">
    <location>
        <begin position="1259"/>
        <end position="1269"/>
    </location>
</feature>
<evidence type="ECO:0000256" key="1">
    <source>
        <dbReference type="ARBA" id="ARBA00009711"/>
    </source>
</evidence>
<dbReference type="SMART" id="SM00558">
    <property type="entry name" value="JmjC"/>
    <property type="match status" value="1"/>
</dbReference>
<dbReference type="InterPro" id="IPR003347">
    <property type="entry name" value="JmjC_dom"/>
</dbReference>
<evidence type="ECO:0000256" key="5">
    <source>
        <dbReference type="ARBA" id="ARBA00022833"/>
    </source>
</evidence>
<dbReference type="PROSITE" id="PS51184">
    <property type="entry name" value="JMJC"/>
    <property type="match status" value="1"/>
</dbReference>
<sequence>MAVAELSPPLQGDHEKPLTTSASSLNDSSNATAPASALTPPTSEDNDIKHETQSSSDLSDINETKDEEEPEEEIVPDHYYDGGKIPVFKPTMEQFRSFKKYVEKIDKYGMKAGIVKVVAPPEWRESVNKLDELVKTIKIKNPIMQEFMGAHGIYTQNNIEKQRSYNLPEWKALTDEPQNQPPAKRGERRRGQQQIVRGAGNTRTRAPAAAKPKPAPVAPGTKRRGRPRKNPLPNPADSEEVPSKDGAATPAPTAAEPDRVHDSVEGPEKPSPAPKPKRVRTKGTKGDTKKSVSSRRMNNQTETNDVVDEAAFKDFDYHMDDLDEFTPERCKELETAYWKSLTFAQPMYAADMPGSLFTDGIDTWNVAKLENLLDVLGTKVPGVNTAYLYMGMWKATFAWHLEDVDLYSINYIHFGAPKQWYSISQEDARRFEAAMRTVWPNDSKNCDQFLRHKTYLISPQLLRDRFNIEVNRLVHHEGEFVITYPYGYHSGYNLGYNCAESVNFALESWLDFGRIARKCECEADSVWVDVSEIERKLRGEPTPEYYEETDDDDDEDLEGNGDLPTPPASVKGKATAGKKRKRDAKDKGGEKPKKKKIRIRIKTASREPCALCPNDPTYEPLLPTDNGKKAHRSCALYTPETYLSIDNGIETVRNVAGVDKARLDLKCNFCRSKRGACFQCAAKKCTRAFHATCAAAAGVQIDSGPVPTFGEDGTEYFEEGFDLRCKFHRPRRPKHTDVDALENSKLVYNYAKRLQPHDVVQVQHLGGDVFGGIVIENRHSEMATLVEVLPEGQVLCATELGAELTSRSDRVEVEWKYLLVLNPDDSQRPKPSAQALPMPPDMNKLSVSIDNRQDGVPKIDEIFHENVANRWAEFSNLADPPQGYRPGRIKNVDQTKIDLDKPDQLYFYLGEISTEAKCKFSNDPSKSEPADSADFMERVRLPAAPRRMVMYQPAKAPIAPAPAPGPRQGASYSVDASGRPYNYKPRVAPALAPAPIDTGLSQTALAQPNQAPQGSPFPADAYYSSTTLPAAFPGQYSNYIQHVRQNSNETIARRPSITAHYAHIVPRANAHAHPNLEPALDLSAATKREGIPSSIEESAKHSAARTSSGSDVRPRADSDGIKGRDTNVEWTPPSQVYHSHGLDRAPFPLTRPTQPLQSHGQWSAFPAQPSATTQQPTHNATGHSWPYSTPPGRPNAAFSSTNEWQRQVQDQAGSKATLGMQSMFNGSYPVGQWGVWNGVNGLPSSGYQTAGGAGRGRTFKRDGDGKESPRQPTPSPLSERDGRREEGA</sequence>
<evidence type="ECO:0000259" key="10">
    <source>
        <dbReference type="PROSITE" id="PS51805"/>
    </source>
</evidence>
<dbReference type="CDD" id="cd15571">
    <property type="entry name" value="ePHD"/>
    <property type="match status" value="1"/>
</dbReference>
<dbReference type="InterPro" id="IPR001965">
    <property type="entry name" value="Znf_PHD"/>
</dbReference>
<dbReference type="Pfam" id="PF13832">
    <property type="entry name" value="zf-HC5HC2H_2"/>
    <property type="match status" value="1"/>
</dbReference>
<proteinExistence type="inferred from homology"/>
<dbReference type="Pfam" id="PF02373">
    <property type="entry name" value="JmjC"/>
    <property type="match status" value="1"/>
</dbReference>
<feature type="compositionally biased region" description="Polar residues" evidence="7">
    <location>
        <begin position="294"/>
        <end position="304"/>
    </location>
</feature>
<dbReference type="PANTHER" id="PTHR10694:SF7">
    <property type="entry name" value="[HISTONE H3]-TRIMETHYL-L-LYSINE(9) DEMETHYLASE"/>
    <property type="match status" value="1"/>
</dbReference>
<evidence type="ECO:0000313" key="12">
    <source>
        <dbReference type="Proteomes" id="UP000243797"/>
    </source>
</evidence>
<feature type="region of interest" description="Disordered" evidence="7">
    <location>
        <begin position="539"/>
        <end position="597"/>
    </location>
</feature>
<feature type="region of interest" description="Disordered" evidence="7">
    <location>
        <begin position="1244"/>
        <end position="1288"/>
    </location>
</feature>
<dbReference type="InterPro" id="IPR013083">
    <property type="entry name" value="Znf_RING/FYVE/PHD"/>
</dbReference>
<dbReference type="GO" id="GO:0051864">
    <property type="term" value="F:histone H3K36 demethylase activity"/>
    <property type="evidence" value="ECO:0007669"/>
    <property type="project" value="TreeGrafter"/>
</dbReference>
<dbReference type="PANTHER" id="PTHR10694">
    <property type="entry name" value="LYSINE-SPECIFIC DEMETHYLASE"/>
    <property type="match status" value="1"/>
</dbReference>
<evidence type="ECO:0000313" key="11">
    <source>
        <dbReference type="EMBL" id="PNS14522.1"/>
    </source>
</evidence>
<comment type="similarity">
    <text evidence="1">Belongs to the JHDM3 histone demethylase family.</text>
</comment>
<dbReference type="InParanoid" id="A0A2K1QI22"/>
<dbReference type="PROSITE" id="PS51805">
    <property type="entry name" value="EPHD"/>
    <property type="match status" value="1"/>
</dbReference>
<dbReference type="PROSITE" id="PS51183">
    <property type="entry name" value="JMJN"/>
    <property type="match status" value="1"/>
</dbReference>
<feature type="compositionally biased region" description="Basic and acidic residues" evidence="7">
    <location>
        <begin position="256"/>
        <end position="268"/>
    </location>
</feature>
<comment type="caution">
    <text evidence="11">The sequence shown here is derived from an EMBL/GenBank/DDBJ whole genome shotgun (WGS) entry which is preliminary data.</text>
</comment>
<organism evidence="11 12">
    <name type="scientific">Sphaceloma murrayae</name>
    <dbReference type="NCBI Taxonomy" id="2082308"/>
    <lineage>
        <taxon>Eukaryota</taxon>
        <taxon>Fungi</taxon>
        <taxon>Dikarya</taxon>
        <taxon>Ascomycota</taxon>
        <taxon>Pezizomycotina</taxon>
        <taxon>Dothideomycetes</taxon>
        <taxon>Dothideomycetidae</taxon>
        <taxon>Myriangiales</taxon>
        <taxon>Elsinoaceae</taxon>
        <taxon>Sphaceloma</taxon>
    </lineage>
</organism>